<dbReference type="GO" id="GO:0020037">
    <property type="term" value="F:heme binding"/>
    <property type="evidence" value="ECO:0007669"/>
    <property type="project" value="InterPro"/>
</dbReference>
<dbReference type="AlphaFoldDB" id="Q07RM2"/>
<dbReference type="SUPFAM" id="SSF46626">
    <property type="entry name" value="Cytochrome c"/>
    <property type="match status" value="2"/>
</dbReference>
<proteinExistence type="predicted"/>
<evidence type="ECO:0000313" key="8">
    <source>
        <dbReference type="EMBL" id="ABJ05412.1"/>
    </source>
</evidence>
<dbReference type="EMBL" id="CP000463">
    <property type="protein sequence ID" value="ABJ05412.1"/>
    <property type="molecule type" value="Genomic_DNA"/>
</dbReference>
<accession>Q07RM2</accession>
<evidence type="ECO:0000256" key="4">
    <source>
        <dbReference type="PROSITE-ProRule" id="PRU00433"/>
    </source>
</evidence>
<organism evidence="8">
    <name type="scientific">Rhodopseudomonas palustris (strain BisA53)</name>
    <dbReference type="NCBI Taxonomy" id="316055"/>
    <lineage>
        <taxon>Bacteria</taxon>
        <taxon>Pseudomonadati</taxon>
        <taxon>Pseudomonadota</taxon>
        <taxon>Alphaproteobacteria</taxon>
        <taxon>Hyphomicrobiales</taxon>
        <taxon>Nitrobacteraceae</taxon>
        <taxon>Rhodopseudomonas</taxon>
    </lineage>
</organism>
<keyword evidence="2 4" id="KW-0479">Metal-binding</keyword>
<dbReference type="InterPro" id="IPR036909">
    <property type="entry name" value="Cyt_c-like_dom_sf"/>
</dbReference>
<dbReference type="PROSITE" id="PS51007">
    <property type="entry name" value="CYTC"/>
    <property type="match status" value="2"/>
</dbReference>
<dbReference type="InterPro" id="IPR009056">
    <property type="entry name" value="Cyt_c-like_dom"/>
</dbReference>
<name>Q07RM2_RHOP5</name>
<dbReference type="eggNOG" id="COG2010">
    <property type="taxonomic scope" value="Bacteria"/>
</dbReference>
<dbReference type="InterPro" id="IPR051459">
    <property type="entry name" value="Cytochrome_c-type_DH"/>
</dbReference>
<dbReference type="Gene3D" id="1.10.760.10">
    <property type="entry name" value="Cytochrome c-like domain"/>
    <property type="match status" value="2"/>
</dbReference>
<dbReference type="GO" id="GO:0046872">
    <property type="term" value="F:metal ion binding"/>
    <property type="evidence" value="ECO:0007669"/>
    <property type="project" value="UniProtKB-KW"/>
</dbReference>
<keyword evidence="6" id="KW-1133">Transmembrane helix</keyword>
<keyword evidence="6" id="KW-0472">Membrane</keyword>
<feature type="transmembrane region" description="Helical" evidence="6">
    <location>
        <begin position="57"/>
        <end position="80"/>
    </location>
</feature>
<evidence type="ECO:0000256" key="5">
    <source>
        <dbReference type="SAM" id="MobiDB-lite"/>
    </source>
</evidence>
<dbReference type="HOGENOM" id="CLU_028594_2_1_5"/>
<reference evidence="8" key="1">
    <citation type="submission" date="2006-09" db="EMBL/GenBank/DDBJ databases">
        <title>Complete sequence of Rhodopseudomonas palustris BisA53.</title>
        <authorList>
            <consortium name="US DOE Joint Genome Institute"/>
            <person name="Copeland A."/>
            <person name="Lucas S."/>
            <person name="Lapidus A."/>
            <person name="Barry K."/>
            <person name="Detter J.C."/>
            <person name="Glavina del Rio T."/>
            <person name="Hammon N."/>
            <person name="Israni S."/>
            <person name="Dalin E."/>
            <person name="Tice H."/>
            <person name="Pitluck S."/>
            <person name="Chain P."/>
            <person name="Malfatti S."/>
            <person name="Shin M."/>
            <person name="Vergez L."/>
            <person name="Schmutz J."/>
            <person name="Larimer F."/>
            <person name="Land M."/>
            <person name="Hauser L."/>
            <person name="Pelletier D.A."/>
            <person name="Kyrpides N."/>
            <person name="Kim E."/>
            <person name="Harwood C.S."/>
            <person name="Oda Y."/>
            <person name="Richardson P."/>
        </authorList>
    </citation>
    <scope>NUCLEOTIDE SEQUENCE [LARGE SCALE GENOMIC DNA]</scope>
    <source>
        <strain evidence="8">BisA53</strain>
    </source>
</reference>
<evidence type="ECO:0000259" key="7">
    <source>
        <dbReference type="PROSITE" id="PS51007"/>
    </source>
</evidence>
<keyword evidence="3 4" id="KW-0408">Iron</keyword>
<evidence type="ECO:0000256" key="3">
    <source>
        <dbReference type="ARBA" id="ARBA00023004"/>
    </source>
</evidence>
<protein>
    <submittedName>
        <fullName evidence="8">Putative diheme cytochrome c-553</fullName>
    </submittedName>
</protein>
<keyword evidence="6" id="KW-0812">Transmembrane</keyword>
<evidence type="ECO:0000256" key="6">
    <source>
        <dbReference type="SAM" id="Phobius"/>
    </source>
</evidence>
<feature type="region of interest" description="Disordered" evidence="5">
    <location>
        <begin position="1"/>
        <end position="30"/>
    </location>
</feature>
<dbReference type="KEGG" id="rpe:RPE_1462"/>
<evidence type="ECO:0000256" key="1">
    <source>
        <dbReference type="ARBA" id="ARBA00022617"/>
    </source>
</evidence>
<keyword evidence="1 4" id="KW-0349">Heme</keyword>
<sequence>MSRARCGILHAAPQTRDPGSTAGHHRGLGSAAHHAAKGWRAALHPGHARGSLIDGAVVTKLITIIAIAAVLLGFGSYWALTLPKTIAADALPARSPDLANGEAAFNAGGCASCHATPGQPDRTKLGGGLALPSPFGTFHVPNISPDPADGIGSWSERDFANALLKGTSPAGTHYYPSFPYASYQRARLDDVRDLFAYLKTLPAVSGKAPGHELPFPFNIRRNVGIWKALFLDGQPFQPDPAQSAPWNRGAYLVNGLGHCAECHSPRNALGGIVDAQRFAGSPNPEGEGWVPNITQKGLADWSDKDIAYFLETGQTPEGDTAGGSMARVIRNISQLSADDRAAMALYLKSLPAVEGPPRPPKKAKS</sequence>
<dbReference type="Pfam" id="PF00034">
    <property type="entry name" value="Cytochrom_C"/>
    <property type="match status" value="1"/>
</dbReference>
<gene>
    <name evidence="8" type="ordered locus">RPE_1462</name>
</gene>
<dbReference type="PANTHER" id="PTHR35008:SF8">
    <property type="entry name" value="ALCOHOL DEHYDROGENASE CYTOCHROME C SUBUNIT"/>
    <property type="match status" value="1"/>
</dbReference>
<dbReference type="PANTHER" id="PTHR35008">
    <property type="entry name" value="BLL4482 PROTEIN-RELATED"/>
    <property type="match status" value="1"/>
</dbReference>
<feature type="domain" description="Cytochrome c" evidence="7">
    <location>
        <begin position="244"/>
        <end position="351"/>
    </location>
</feature>
<dbReference type="GO" id="GO:0009055">
    <property type="term" value="F:electron transfer activity"/>
    <property type="evidence" value="ECO:0007669"/>
    <property type="project" value="InterPro"/>
</dbReference>
<evidence type="ECO:0000256" key="2">
    <source>
        <dbReference type="ARBA" id="ARBA00022723"/>
    </source>
</evidence>
<dbReference type="STRING" id="316055.RPE_1462"/>
<feature type="domain" description="Cytochrome c" evidence="7">
    <location>
        <begin position="96"/>
        <end position="202"/>
    </location>
</feature>